<reference evidence="15 16" key="1">
    <citation type="submission" date="2019-09" db="EMBL/GenBank/DDBJ databases">
        <title>Bird 10,000 Genomes (B10K) Project - Family phase.</title>
        <authorList>
            <person name="Zhang G."/>
        </authorList>
    </citation>
    <scope>NUCLEOTIDE SEQUENCE [LARGE SCALE GENOMIC DNA]</scope>
    <source>
        <strain evidence="15">B10K-DU-001-45</strain>
        <tissue evidence="15">Muscle</tissue>
    </source>
</reference>
<gene>
    <name evidence="15" type="primary">Gga3</name>
    <name evidence="15" type="ORF">SETKIR_R03032</name>
</gene>
<evidence type="ECO:0000313" key="15">
    <source>
        <dbReference type="EMBL" id="NXL17355.1"/>
    </source>
</evidence>
<dbReference type="InterPro" id="IPR008153">
    <property type="entry name" value="GAE_dom"/>
</dbReference>
<keyword evidence="10" id="KW-0175">Coiled coil</keyword>
<feature type="compositionally biased region" description="Pro residues" evidence="11">
    <location>
        <begin position="339"/>
        <end position="357"/>
    </location>
</feature>
<dbReference type="InterPro" id="IPR038425">
    <property type="entry name" value="GAT_sf"/>
</dbReference>
<dbReference type="InterPro" id="IPR013041">
    <property type="entry name" value="Clathrin_app_Ig-like_sf"/>
</dbReference>
<keyword evidence="6" id="KW-0832">Ubl conjugation</keyword>
<keyword evidence="4" id="KW-0813">Transport</keyword>
<dbReference type="SUPFAM" id="SSF49348">
    <property type="entry name" value="Clathrin adaptor appendage domain"/>
    <property type="match status" value="1"/>
</dbReference>
<dbReference type="Pfam" id="PF02883">
    <property type="entry name" value="Alpha_adaptinC2"/>
    <property type="match status" value="1"/>
</dbReference>
<keyword evidence="7" id="KW-0653">Protein transport</keyword>
<evidence type="ECO:0000256" key="10">
    <source>
        <dbReference type="SAM" id="Coils"/>
    </source>
</evidence>
<evidence type="ECO:0000259" key="14">
    <source>
        <dbReference type="PROSITE" id="PS50909"/>
    </source>
</evidence>
<dbReference type="InterPro" id="IPR008152">
    <property type="entry name" value="Clathrin_a/b/g-adaptin_app_Ig"/>
</dbReference>
<keyword evidence="16" id="KW-1185">Reference proteome</keyword>
<accession>A0A7L0QFU4</accession>
<dbReference type="GO" id="GO:0005802">
    <property type="term" value="C:trans-Golgi network"/>
    <property type="evidence" value="ECO:0007669"/>
    <property type="project" value="InterPro"/>
</dbReference>
<evidence type="ECO:0000256" key="1">
    <source>
        <dbReference type="ARBA" id="ARBA00004150"/>
    </source>
</evidence>
<dbReference type="Gene3D" id="1.20.58.160">
    <property type="match status" value="1"/>
</dbReference>
<dbReference type="PANTHER" id="PTHR45905">
    <property type="entry name" value="GOLGI-LOCALIZED, GAMMA-ADAPTIN EAR CONTAINING, ARF BINDING PROTEIN"/>
    <property type="match status" value="1"/>
</dbReference>
<dbReference type="PANTHER" id="PTHR45905:SF3">
    <property type="entry name" value="ADP-RIBOSYLATION FACTOR-BINDING PROTEIN GGA3"/>
    <property type="match status" value="1"/>
</dbReference>
<keyword evidence="8" id="KW-0333">Golgi apparatus</keyword>
<evidence type="ECO:0000256" key="7">
    <source>
        <dbReference type="ARBA" id="ARBA00022927"/>
    </source>
</evidence>
<keyword evidence="9" id="KW-0472">Membrane</keyword>
<organism evidence="15 16">
    <name type="scientific">Setophaga kirtlandii</name>
    <name type="common">Kirtland's warbler</name>
    <name type="synonym">Dendroica kirtlandii</name>
    <dbReference type="NCBI Taxonomy" id="298831"/>
    <lineage>
        <taxon>Eukaryota</taxon>
        <taxon>Metazoa</taxon>
        <taxon>Chordata</taxon>
        <taxon>Craniata</taxon>
        <taxon>Vertebrata</taxon>
        <taxon>Euteleostomi</taxon>
        <taxon>Archelosauria</taxon>
        <taxon>Archosauria</taxon>
        <taxon>Dinosauria</taxon>
        <taxon>Saurischia</taxon>
        <taxon>Theropoda</taxon>
        <taxon>Coelurosauria</taxon>
        <taxon>Aves</taxon>
        <taxon>Neognathae</taxon>
        <taxon>Neoaves</taxon>
        <taxon>Telluraves</taxon>
        <taxon>Australaves</taxon>
        <taxon>Passeriformes</taxon>
        <taxon>Passeroidea</taxon>
        <taxon>Parulidae</taxon>
        <taxon>Setophaga</taxon>
    </lineage>
</organism>
<dbReference type="PROSITE" id="PS50909">
    <property type="entry name" value="GAT"/>
    <property type="match status" value="1"/>
</dbReference>
<dbReference type="PROSITE" id="PS50180">
    <property type="entry name" value="GAE"/>
    <property type="match status" value="1"/>
</dbReference>
<comment type="caution">
    <text evidence="15">The sequence shown here is derived from an EMBL/GenBank/DDBJ whole genome shotgun (WGS) entry which is preliminary data.</text>
</comment>
<evidence type="ECO:0000313" key="16">
    <source>
        <dbReference type="Proteomes" id="UP000550059"/>
    </source>
</evidence>
<dbReference type="Proteomes" id="UP000550059">
    <property type="component" value="Unassembled WGS sequence"/>
</dbReference>
<dbReference type="InterPro" id="IPR004152">
    <property type="entry name" value="GAT_dom"/>
</dbReference>
<protein>
    <submittedName>
        <fullName evidence="15">GGA3 protein</fullName>
    </submittedName>
</protein>
<dbReference type="AlphaFoldDB" id="A0A7L0QFU4"/>
<feature type="non-terminal residue" evidence="15">
    <location>
        <position position="709"/>
    </location>
</feature>
<feature type="region of interest" description="Disordered" evidence="11">
    <location>
        <begin position="322"/>
        <end position="379"/>
    </location>
</feature>
<dbReference type="GO" id="GO:0031901">
    <property type="term" value="C:early endosome membrane"/>
    <property type="evidence" value="ECO:0007669"/>
    <property type="project" value="UniProtKB-SubCell"/>
</dbReference>
<feature type="coiled-coil region" evidence="10">
    <location>
        <begin position="188"/>
        <end position="225"/>
    </location>
</feature>
<dbReference type="InterPro" id="IPR008942">
    <property type="entry name" value="ENTH_VHS"/>
</dbReference>
<evidence type="ECO:0000256" key="4">
    <source>
        <dbReference type="ARBA" id="ARBA00022448"/>
    </source>
</evidence>
<dbReference type="FunFam" id="2.60.40.1230:FF:000001">
    <property type="entry name" value="ADP-ribosylation factor-binding protein GGA1 isoform 1"/>
    <property type="match status" value="1"/>
</dbReference>
<dbReference type="Pfam" id="PF03127">
    <property type="entry name" value="GAT"/>
    <property type="match status" value="1"/>
</dbReference>
<dbReference type="SUPFAM" id="SSF89009">
    <property type="entry name" value="GAT-like domain"/>
    <property type="match status" value="1"/>
</dbReference>
<dbReference type="SMART" id="SM00288">
    <property type="entry name" value="VHS"/>
    <property type="match status" value="1"/>
</dbReference>
<dbReference type="FunFam" id="1.25.40.90:FF:000011">
    <property type="entry name" value="ADP-ribosylation factor-binding protein GGA3 isoform X1"/>
    <property type="match status" value="1"/>
</dbReference>
<comment type="subcellular location">
    <subcellularLocation>
        <location evidence="2">Early endosome membrane</location>
        <topology evidence="2">Peripheral membrane protein</topology>
    </subcellularLocation>
    <subcellularLocation>
        <location evidence="1">Golgi apparatus</location>
        <location evidence="1">trans-Golgi network membrane</location>
        <topology evidence="1">Peripheral membrane protein</topology>
    </subcellularLocation>
</comment>
<comment type="similarity">
    <text evidence="3">Belongs to the GGA protein family.</text>
</comment>
<dbReference type="PROSITE" id="PS50179">
    <property type="entry name" value="VHS"/>
    <property type="match status" value="1"/>
</dbReference>
<dbReference type="InterPro" id="IPR002014">
    <property type="entry name" value="VHS_dom"/>
</dbReference>
<dbReference type="Gene3D" id="2.60.40.1230">
    <property type="match status" value="1"/>
</dbReference>
<dbReference type="GO" id="GO:0034394">
    <property type="term" value="P:protein localization to cell surface"/>
    <property type="evidence" value="ECO:0007669"/>
    <property type="project" value="TreeGrafter"/>
</dbReference>
<feature type="domain" description="GAT" evidence="14">
    <location>
        <begin position="158"/>
        <end position="285"/>
    </location>
</feature>
<feature type="compositionally biased region" description="Polar residues" evidence="11">
    <location>
        <begin position="361"/>
        <end position="379"/>
    </location>
</feature>
<dbReference type="GO" id="GO:0006893">
    <property type="term" value="P:Golgi to plasma membrane transport"/>
    <property type="evidence" value="ECO:0007669"/>
    <property type="project" value="TreeGrafter"/>
</dbReference>
<dbReference type="InterPro" id="IPR027422">
    <property type="entry name" value="GGA1-3"/>
</dbReference>
<evidence type="ECO:0000256" key="3">
    <source>
        <dbReference type="ARBA" id="ARBA00008099"/>
    </source>
</evidence>
<dbReference type="Pfam" id="PF18308">
    <property type="entry name" value="GGA_N-GAT"/>
    <property type="match status" value="1"/>
</dbReference>
<dbReference type="SMART" id="SM00809">
    <property type="entry name" value="Alpha_adaptinC2"/>
    <property type="match status" value="1"/>
</dbReference>
<feature type="domain" description="GAE" evidence="13">
    <location>
        <begin position="580"/>
        <end position="701"/>
    </location>
</feature>
<evidence type="ECO:0000256" key="11">
    <source>
        <dbReference type="SAM" id="MobiDB-lite"/>
    </source>
</evidence>
<evidence type="ECO:0000256" key="5">
    <source>
        <dbReference type="ARBA" id="ARBA00022753"/>
    </source>
</evidence>
<dbReference type="GO" id="GO:0006886">
    <property type="term" value="P:intracellular protein transport"/>
    <property type="evidence" value="ECO:0007669"/>
    <property type="project" value="InterPro"/>
</dbReference>
<evidence type="ECO:0000259" key="13">
    <source>
        <dbReference type="PROSITE" id="PS50180"/>
    </source>
</evidence>
<dbReference type="Gene3D" id="1.25.40.90">
    <property type="match status" value="1"/>
</dbReference>
<dbReference type="GO" id="GO:0035091">
    <property type="term" value="F:phosphatidylinositol binding"/>
    <property type="evidence" value="ECO:0007669"/>
    <property type="project" value="InterPro"/>
</dbReference>
<dbReference type="SUPFAM" id="SSF48464">
    <property type="entry name" value="ENTH/VHS domain"/>
    <property type="match status" value="1"/>
</dbReference>
<evidence type="ECO:0000256" key="9">
    <source>
        <dbReference type="ARBA" id="ARBA00023136"/>
    </source>
</evidence>
<name>A0A7L0QFU4_SETKR</name>
<dbReference type="GO" id="GO:0043130">
    <property type="term" value="F:ubiquitin binding"/>
    <property type="evidence" value="ECO:0007669"/>
    <property type="project" value="InterPro"/>
</dbReference>
<evidence type="ECO:0000256" key="2">
    <source>
        <dbReference type="ARBA" id="ARBA00004220"/>
    </source>
</evidence>
<proteinExistence type="inferred from homology"/>
<dbReference type="FunFam" id="1.20.5.170:FF:000023">
    <property type="entry name" value="ADP-ribosylation factor-binding protein GGA3 isoform X1"/>
    <property type="match status" value="1"/>
</dbReference>
<feature type="domain" description="VHS" evidence="12">
    <location>
        <begin position="3"/>
        <end position="133"/>
    </location>
</feature>
<dbReference type="InterPro" id="IPR044111">
    <property type="entry name" value="GAT_GGA3"/>
</dbReference>
<dbReference type="CDD" id="cd14240">
    <property type="entry name" value="GAT_GGA3"/>
    <property type="match status" value="1"/>
</dbReference>
<keyword evidence="5" id="KW-0967">Endosome</keyword>
<dbReference type="GO" id="GO:0031267">
    <property type="term" value="F:small GTPase binding"/>
    <property type="evidence" value="ECO:0007669"/>
    <property type="project" value="InterPro"/>
</dbReference>
<dbReference type="InterPro" id="IPR041198">
    <property type="entry name" value="GGA_N-GAT"/>
</dbReference>
<evidence type="ECO:0000259" key="12">
    <source>
        <dbReference type="PROSITE" id="PS50179"/>
    </source>
</evidence>
<feature type="non-terminal residue" evidence="15">
    <location>
        <position position="1"/>
    </location>
</feature>
<evidence type="ECO:0000256" key="8">
    <source>
        <dbReference type="ARBA" id="ARBA00023034"/>
    </source>
</evidence>
<evidence type="ECO:0000256" key="6">
    <source>
        <dbReference type="ARBA" id="ARBA00022843"/>
    </source>
</evidence>
<dbReference type="Gene3D" id="1.20.5.170">
    <property type="match status" value="1"/>
</dbReference>
<sequence>DKATNPSNRQEDWEYIIGFCDQINKELEGPQIAVRLLAHKIQSPQEWEAVQALTVLEACMKNCGRRFHNEVGKFRFLNELIKVVSPKYLGDRVSEKVKSKVIELLYSWTVALPEESKIKDAYYMLKRQGIVMFDPVIPADRTLIPSPPPRPKNPVFDDEEKSKLLAKLLKSKNPDDLQEANKLIKSMVKEDEARIQKVTKRMHTLEEVNNNVKLLNEMLVHYSKEDSSEADRELMKELYERCETKRRTLFKLASETEDNDSSLGDILQASDNLSRVINSYKKIIEGQVINGEVDLPGMSVVEGSNSTNNLNTLIDLAGLDVSSAPPPPLPPRSLAAAPSPAPGPAEIPILPPPPQAFVPPRSSSAGQGETAPAQQGSTTNSLSLLDEELLCLGLNDPAPAAGKETSENNQWSMFENEQLDLDFFNPKMVTVACNPAGNPLLHHTSQTTCGTSATLPSAFPASQPAPSIPAPSSAPFVFPAVPAAPAGPPKNIPAAPGYFSSSVGGSMSHKMDALGQLLEEAKGDPNPTTTPVLVLLLICPAGSGSPLFQPTSFQQQGSPMKAPEISLANVHVPLESIKPSSALPVTAYDKNGFRILLHFARECPPGRSDVLVVVVSMLNTAPLPVRNIVLQAAVPKSMKVKLQPPSGTELSPFNPIQPPAAITQVMLLANPAKEKVRLRYRLTFTLGDQPSTEVGEVDQFPPVEQWGNL</sequence>
<dbReference type="EMBL" id="VXAS01008360">
    <property type="protein sequence ID" value="NXL17355.1"/>
    <property type="molecule type" value="Genomic_DNA"/>
</dbReference>
<dbReference type="Pfam" id="PF00790">
    <property type="entry name" value="VHS"/>
    <property type="match status" value="1"/>
</dbReference>